<dbReference type="Gene3D" id="3.40.50.300">
    <property type="entry name" value="P-loop containing nucleotide triphosphate hydrolases"/>
    <property type="match status" value="1"/>
</dbReference>
<accession>A0ABT8BLK9</accession>
<evidence type="ECO:0000313" key="3">
    <source>
        <dbReference type="Proteomes" id="UP001224644"/>
    </source>
</evidence>
<dbReference type="EMBL" id="JAUFPX010000017">
    <property type="protein sequence ID" value="MDN3592402.1"/>
    <property type="molecule type" value="Genomic_DNA"/>
</dbReference>
<evidence type="ECO:0000313" key="2">
    <source>
        <dbReference type="EMBL" id="MDN3592402.1"/>
    </source>
</evidence>
<dbReference type="SUPFAM" id="SSF52540">
    <property type="entry name" value="P-loop containing nucleoside triphosphate hydrolases"/>
    <property type="match status" value="1"/>
</dbReference>
<protein>
    <submittedName>
        <fullName evidence="2">Uncharacterized protein</fullName>
    </submittedName>
</protein>
<keyword evidence="3" id="KW-1185">Reference proteome</keyword>
<feature type="region of interest" description="Disordered" evidence="1">
    <location>
        <begin position="1"/>
        <end position="24"/>
    </location>
</feature>
<proteinExistence type="predicted"/>
<reference evidence="3" key="1">
    <citation type="journal article" date="2019" name="Int. J. Syst. Evol. Microbiol.">
        <title>The Global Catalogue of Microorganisms (GCM) 10K type strain sequencing project: providing services to taxonomists for standard genome sequencing and annotation.</title>
        <authorList>
            <consortium name="The Broad Institute Genomics Platform"/>
            <consortium name="The Broad Institute Genome Sequencing Center for Infectious Disease"/>
            <person name="Wu L."/>
            <person name="Ma J."/>
        </authorList>
    </citation>
    <scope>NUCLEOTIDE SEQUENCE [LARGE SCALE GENOMIC DNA]</scope>
    <source>
        <strain evidence="3">CECT 7069</strain>
    </source>
</reference>
<evidence type="ECO:0000256" key="1">
    <source>
        <dbReference type="SAM" id="MobiDB-lite"/>
    </source>
</evidence>
<name>A0ABT8BLK9_9HYPH</name>
<organism evidence="2 3">
    <name type="scientific">Methylobacterium adhaesivum</name>
    <dbReference type="NCBI Taxonomy" id="333297"/>
    <lineage>
        <taxon>Bacteria</taxon>
        <taxon>Pseudomonadati</taxon>
        <taxon>Pseudomonadota</taxon>
        <taxon>Alphaproteobacteria</taxon>
        <taxon>Hyphomicrobiales</taxon>
        <taxon>Methylobacteriaceae</taxon>
        <taxon>Methylobacterium</taxon>
    </lineage>
</organism>
<dbReference type="Proteomes" id="UP001224644">
    <property type="component" value="Unassembled WGS sequence"/>
</dbReference>
<sequence length="656" mass="70728">MMSANAAPAADDEPGSPVPVDDGAPAAKAPTLVLEGLQSILSGFEENGFVCLTAPDRNYNNPTYVDVRDPKGERRFTIWVFKIEGGGGGPTVRSPTERRIQESNGPETIAAMAGDGRIHLLVGYENNEDVLCVFDQRYITDWIENYQANLALPKPSTGPHPGKPSPSRHVHQSQLLGLDANTIRPYVRDAAVFPDRKARNYIMKPTMLPQFLGAVEANGTYAGALTGDASPTTATDIVGYCKANGYHFDPDLIARYVASLSAKPFVILAGISGTGKSKLAELVAEFYAGAGRTAGAATAAAAPTPSRTYTFAAPGLASNPAGTASVALVPVRPDWLDNKSVLGFVNPITDQYESTATLDIILRAAASPADRHFLILDEMNLAKVEHYFSDWLACTESRRYRPDGTIHQQGVPLHRRGTPISTSMPATDGTVTKFDIPASLLLPTNLAVTGTVNVDESTHGFSPKVLDRAMVIEFDDVDLDGLRDDAGATAAPAPAPAPGTDYRFPPTLPDFRLATSADYAAMPDPVHDHLVAINRILEKPRLHVGYRAATEMALFMGVYNAILPEADVDDEWLVALDAALLQKVLPRVGGNRVRLERALALLCHYLRDLTDLSGATVPPDRKAYAATDNAKLGRSYRRALEMWDTLIEFGYVSFFK</sequence>
<comment type="caution">
    <text evidence="2">The sequence shown here is derived from an EMBL/GenBank/DDBJ whole genome shotgun (WGS) entry which is preliminary data.</text>
</comment>
<dbReference type="InterPro" id="IPR027417">
    <property type="entry name" value="P-loop_NTPase"/>
</dbReference>
<gene>
    <name evidence="2" type="ORF">QWZ12_17555</name>
</gene>
<dbReference type="RefSeq" id="WP_238227417.1">
    <property type="nucleotide sequence ID" value="NZ_BPQD01000028.1"/>
</dbReference>
<feature type="region of interest" description="Disordered" evidence="1">
    <location>
        <begin position="405"/>
        <end position="426"/>
    </location>
</feature>